<evidence type="ECO:0000313" key="3">
    <source>
        <dbReference type="Proteomes" id="UP001610334"/>
    </source>
</evidence>
<organism evidence="2 3">
    <name type="scientific">Aspergillus granulosus</name>
    <dbReference type="NCBI Taxonomy" id="176169"/>
    <lineage>
        <taxon>Eukaryota</taxon>
        <taxon>Fungi</taxon>
        <taxon>Dikarya</taxon>
        <taxon>Ascomycota</taxon>
        <taxon>Pezizomycotina</taxon>
        <taxon>Eurotiomycetes</taxon>
        <taxon>Eurotiomycetidae</taxon>
        <taxon>Eurotiales</taxon>
        <taxon>Aspergillaceae</taxon>
        <taxon>Aspergillus</taxon>
        <taxon>Aspergillus subgen. Nidulantes</taxon>
    </lineage>
</organism>
<dbReference type="InterPro" id="IPR050861">
    <property type="entry name" value="Dihydroxyacetone_Kinase"/>
</dbReference>
<dbReference type="InterPro" id="IPR004006">
    <property type="entry name" value="DhaK_dom"/>
</dbReference>
<reference evidence="2 3" key="1">
    <citation type="submission" date="2024-07" db="EMBL/GenBank/DDBJ databases">
        <title>Section-level genome sequencing and comparative genomics of Aspergillus sections Usti and Cavernicolus.</title>
        <authorList>
            <consortium name="Lawrence Berkeley National Laboratory"/>
            <person name="Nybo J.L."/>
            <person name="Vesth T.C."/>
            <person name="Theobald S."/>
            <person name="Frisvad J.C."/>
            <person name="Larsen T.O."/>
            <person name="Kjaerboelling I."/>
            <person name="Rothschild-Mancinelli K."/>
            <person name="Lyhne E.K."/>
            <person name="Kogle M.E."/>
            <person name="Barry K."/>
            <person name="Clum A."/>
            <person name="Na H."/>
            <person name="Ledsgaard L."/>
            <person name="Lin J."/>
            <person name="Lipzen A."/>
            <person name="Kuo A."/>
            <person name="Riley R."/>
            <person name="Mondo S."/>
            <person name="Labutti K."/>
            <person name="Haridas S."/>
            <person name="Pangalinan J."/>
            <person name="Salamov A.A."/>
            <person name="Simmons B.A."/>
            <person name="Magnuson J.K."/>
            <person name="Chen J."/>
            <person name="Drula E."/>
            <person name="Henrissat B."/>
            <person name="Wiebenga A."/>
            <person name="Lubbers R.J."/>
            <person name="Gomes A.C."/>
            <person name="Makela M.R."/>
            <person name="Stajich J."/>
            <person name="Grigoriev I.V."/>
            <person name="Mortensen U.H."/>
            <person name="De Vries R.P."/>
            <person name="Baker S.E."/>
            <person name="Andersen M.R."/>
        </authorList>
    </citation>
    <scope>NUCLEOTIDE SEQUENCE [LARGE SCALE GENOMIC DNA]</scope>
    <source>
        <strain evidence="2 3">CBS 588.65</strain>
    </source>
</reference>
<dbReference type="Pfam" id="PF02733">
    <property type="entry name" value="Dak1"/>
    <property type="match status" value="1"/>
</dbReference>
<dbReference type="Proteomes" id="UP001610334">
    <property type="component" value="Unassembled WGS sequence"/>
</dbReference>
<accession>A0ABR4H0D8</accession>
<evidence type="ECO:0000313" key="2">
    <source>
        <dbReference type="EMBL" id="KAL2808898.1"/>
    </source>
</evidence>
<dbReference type="Gene3D" id="3.30.1180.20">
    <property type="entry name" value="Dihydroxyacetone kinase, domain 2"/>
    <property type="match status" value="1"/>
</dbReference>
<gene>
    <name evidence="2" type="ORF">BJX63DRAFT_435702</name>
</gene>
<protein>
    <submittedName>
        <fullName evidence="2">Dak1 domain-containing protein</fullName>
    </submittedName>
</protein>
<name>A0ABR4H0D8_9EURO</name>
<dbReference type="PANTHER" id="PTHR28629">
    <property type="entry name" value="TRIOKINASE/FMN CYCLASE"/>
    <property type="match status" value="1"/>
</dbReference>
<sequence>MQVLKRLVLPVTETAVLVVGDDVSVGRKRSGSVGRRGLAGTILMQKIIRAMAQKKEGAMLNELHHVGHVVIDSLATVGVALDHVHIVGRPKEGFQSTTDRAELGVGIHNETGCRIIHPQPHITDLVDQILNQLLDTTDEDHAHVDSRTENWFYSSTISVGYRTGVLGHHQDRHRPTQ</sequence>
<dbReference type="EMBL" id="JBFXLT010000101">
    <property type="protein sequence ID" value="KAL2808898.1"/>
    <property type="molecule type" value="Genomic_DNA"/>
</dbReference>
<proteinExistence type="predicted"/>
<dbReference type="PANTHER" id="PTHR28629:SF14">
    <property type="entry name" value="DIHYDROXYACETONE KINASE 1"/>
    <property type="match status" value="1"/>
</dbReference>
<comment type="caution">
    <text evidence="2">The sequence shown here is derived from an EMBL/GenBank/DDBJ whole genome shotgun (WGS) entry which is preliminary data.</text>
</comment>
<feature type="domain" description="DhaK" evidence="1">
    <location>
        <begin position="1"/>
        <end position="177"/>
    </location>
</feature>
<keyword evidence="3" id="KW-1185">Reference proteome</keyword>
<dbReference type="PROSITE" id="PS51481">
    <property type="entry name" value="DHAK"/>
    <property type="match status" value="1"/>
</dbReference>
<evidence type="ECO:0000259" key="1">
    <source>
        <dbReference type="PROSITE" id="PS51481"/>
    </source>
</evidence>
<dbReference type="SUPFAM" id="SSF82549">
    <property type="entry name" value="DAK1/DegV-like"/>
    <property type="match status" value="1"/>
</dbReference>
<dbReference type="Gene3D" id="3.40.50.10440">
    <property type="entry name" value="Dihydroxyacetone kinase, domain 1"/>
    <property type="match status" value="1"/>
</dbReference>